<organism evidence="2 3">
    <name type="scientific">Sinorhizobium meliloti (strain SM11)</name>
    <dbReference type="NCBI Taxonomy" id="707241"/>
    <lineage>
        <taxon>Bacteria</taxon>
        <taxon>Pseudomonadati</taxon>
        <taxon>Pseudomonadota</taxon>
        <taxon>Alphaproteobacteria</taxon>
        <taxon>Hyphomicrobiales</taxon>
        <taxon>Rhizobiaceae</taxon>
        <taxon>Sinorhizobium/Ensifer group</taxon>
        <taxon>Sinorhizobium</taxon>
    </lineage>
</organism>
<feature type="compositionally biased region" description="Pro residues" evidence="1">
    <location>
        <begin position="8"/>
        <end position="18"/>
    </location>
</feature>
<dbReference type="PATRIC" id="fig|707241.3.peg.920"/>
<accession>F7X1Z1</accession>
<evidence type="ECO:0000313" key="2">
    <source>
        <dbReference type="EMBL" id="AEH78155.1"/>
    </source>
</evidence>
<dbReference type="RefSeq" id="WP_014529163.1">
    <property type="nucleotide sequence ID" value="NC_017325.1"/>
</dbReference>
<sequence>MTDEPEILPEPPPPPPPGQVVKAYDYGSYIELIVVYTGQTAMVPFTLTADDHYGDSDRWRTEYQRALAAGEITLEPPPPMPEPLPVEP</sequence>
<reference evidence="2 3" key="1">
    <citation type="journal article" date="2011" name="J. Biotechnol.">
        <title>The complete genome sequence of the dominant Sinorhizobium meliloti field isolate SM11 extends the S. meliloti pan-genome.</title>
        <authorList>
            <person name="Schneiker-Bekel S."/>
            <person name="Wibberg D."/>
            <person name="Bekel T."/>
            <person name="Blom J."/>
            <person name="Linke B."/>
            <person name="Neuweger H."/>
            <person name="Stiens M."/>
            <person name="Vorholter F.J."/>
            <person name="Weidner S."/>
            <person name="Goesmann A."/>
            <person name="Puhler A."/>
            <person name="Schluter A."/>
        </authorList>
    </citation>
    <scope>NUCLEOTIDE SEQUENCE [LARGE SCALE GENOMIC DNA]</scope>
    <source>
        <strain evidence="2 3">SM11</strain>
    </source>
</reference>
<name>F7X1Z1_SINMM</name>
<proteinExistence type="predicted"/>
<protein>
    <submittedName>
        <fullName evidence="2">Uncharacterized protein</fullName>
    </submittedName>
</protein>
<dbReference type="HOGENOM" id="CLU_2467346_0_0_5"/>
<evidence type="ECO:0000313" key="3">
    <source>
        <dbReference type="Proteomes" id="UP000009045"/>
    </source>
</evidence>
<dbReference type="EMBL" id="CP001830">
    <property type="protein sequence ID" value="AEH78155.1"/>
    <property type="molecule type" value="Genomic_DNA"/>
</dbReference>
<dbReference type="KEGG" id="smx:SM11_chr0878"/>
<feature type="region of interest" description="Disordered" evidence="1">
    <location>
        <begin position="1"/>
        <end position="20"/>
    </location>
</feature>
<dbReference type="Proteomes" id="UP000009045">
    <property type="component" value="Chromosome"/>
</dbReference>
<dbReference type="AlphaFoldDB" id="F7X1Z1"/>
<gene>
    <name evidence="2" type="ordered locus">SM11_chr0878</name>
</gene>
<evidence type="ECO:0000256" key="1">
    <source>
        <dbReference type="SAM" id="MobiDB-lite"/>
    </source>
</evidence>